<evidence type="ECO:0000313" key="3">
    <source>
        <dbReference type="Proteomes" id="UP000191500"/>
    </source>
</evidence>
<comment type="caution">
    <text evidence="2">The sequence shown here is derived from an EMBL/GenBank/DDBJ whole genome shotgun (WGS) entry which is preliminary data.</text>
</comment>
<evidence type="ECO:0000256" key="1">
    <source>
        <dbReference type="SAM" id="MobiDB-lite"/>
    </source>
</evidence>
<protein>
    <submittedName>
        <fullName evidence="2">Uncharacterized protein</fullName>
    </submittedName>
</protein>
<feature type="compositionally biased region" description="Basic and acidic residues" evidence="1">
    <location>
        <begin position="339"/>
        <end position="348"/>
    </location>
</feature>
<proteinExistence type="predicted"/>
<feature type="compositionally biased region" description="Basic and acidic residues" evidence="1">
    <location>
        <begin position="303"/>
        <end position="330"/>
    </location>
</feature>
<feature type="region of interest" description="Disordered" evidence="1">
    <location>
        <begin position="303"/>
        <end position="348"/>
    </location>
</feature>
<sequence length="375" mass="44221">MCPTPPWIWLFQQKEHRLRLLHRELSRLEPGYMSNQYTDIDIHLMNFWTGDTDPSLIQFFTPDTDTTFKIANTALDPEDPLDDSFTWAREMKDGQDFIHKEMHHQLHRAFSNYLRKSPGGNKPPILWKLASMRDEDGLFNSNDRHGYTIERGAISADGKTAHQLVVMKSGNCYHDILPSVGELIVLVQWMLSGFKNHKHQFGRYHRHERSQLEFPTMIISFLPDARVRVLHGYYDSGRLKVAYTQALNFDADDYVDKMDVLLQWAWPFMEGDTTKPIPLPMIEDDEEDEWDEWEKWELRYREDCKEEGSKSEERSDSTEVKKDLSDCKSEFDEDDESERENKDPIEEWRDEFVMSAGIKRKIIERLNEKMGSMGK</sequence>
<evidence type="ECO:0000313" key="2">
    <source>
        <dbReference type="EMBL" id="OQE40099.1"/>
    </source>
</evidence>
<dbReference type="Proteomes" id="UP000191500">
    <property type="component" value="Unassembled WGS sequence"/>
</dbReference>
<organism evidence="2 3">
    <name type="scientific">Penicillium coprophilum</name>
    <dbReference type="NCBI Taxonomy" id="36646"/>
    <lineage>
        <taxon>Eukaryota</taxon>
        <taxon>Fungi</taxon>
        <taxon>Dikarya</taxon>
        <taxon>Ascomycota</taxon>
        <taxon>Pezizomycotina</taxon>
        <taxon>Eurotiomycetes</taxon>
        <taxon>Eurotiomycetidae</taxon>
        <taxon>Eurotiales</taxon>
        <taxon>Aspergillaceae</taxon>
        <taxon>Penicillium</taxon>
    </lineage>
</organism>
<dbReference type="EMBL" id="MDDG01000006">
    <property type="protein sequence ID" value="OQE40099.1"/>
    <property type="molecule type" value="Genomic_DNA"/>
</dbReference>
<keyword evidence="3" id="KW-1185">Reference proteome</keyword>
<gene>
    <name evidence="2" type="ORF">PENCOP_c006G02254</name>
</gene>
<name>A0A1V6UPE4_9EURO</name>
<dbReference type="AlphaFoldDB" id="A0A1V6UPE4"/>
<reference evidence="3" key="1">
    <citation type="journal article" date="2017" name="Nat. Microbiol.">
        <title>Global analysis of biosynthetic gene clusters reveals vast potential of secondary metabolite production in Penicillium species.</title>
        <authorList>
            <person name="Nielsen J.C."/>
            <person name="Grijseels S."/>
            <person name="Prigent S."/>
            <person name="Ji B."/>
            <person name="Dainat J."/>
            <person name="Nielsen K.F."/>
            <person name="Frisvad J.C."/>
            <person name="Workman M."/>
            <person name="Nielsen J."/>
        </authorList>
    </citation>
    <scope>NUCLEOTIDE SEQUENCE [LARGE SCALE GENOMIC DNA]</scope>
    <source>
        <strain evidence="3">IBT 31321</strain>
    </source>
</reference>
<accession>A0A1V6UPE4</accession>